<keyword evidence="1" id="KW-0802">TPR repeat</keyword>
<dbReference type="Gene3D" id="1.25.40.10">
    <property type="entry name" value="Tetratricopeptide repeat domain"/>
    <property type="match status" value="1"/>
</dbReference>
<protein>
    <recommendedName>
        <fullName evidence="3">Glycosyltransferase 2-like domain-containing protein</fullName>
    </recommendedName>
</protein>
<evidence type="ECO:0000256" key="2">
    <source>
        <dbReference type="SAM" id="MobiDB-lite"/>
    </source>
</evidence>
<dbReference type="AlphaFoldDB" id="A0A532V5A8"/>
<dbReference type="SUPFAM" id="SSF48452">
    <property type="entry name" value="TPR-like"/>
    <property type="match status" value="1"/>
</dbReference>
<reference evidence="4 5" key="1">
    <citation type="submission" date="2017-06" db="EMBL/GenBank/DDBJ databases">
        <title>Novel microbial phyla capable of carbon fixation and sulfur reduction in deep-sea sediments.</title>
        <authorList>
            <person name="Huang J."/>
            <person name="Baker B."/>
            <person name="Wang Y."/>
        </authorList>
    </citation>
    <scope>NUCLEOTIDE SEQUENCE [LARGE SCALE GENOMIC DNA]</scope>
    <source>
        <strain evidence="4">B3_LCP</strain>
    </source>
</reference>
<feature type="repeat" description="TPR" evidence="1">
    <location>
        <begin position="313"/>
        <end position="346"/>
    </location>
</feature>
<evidence type="ECO:0000313" key="5">
    <source>
        <dbReference type="Proteomes" id="UP000319619"/>
    </source>
</evidence>
<gene>
    <name evidence="4" type="ORF">CEE37_01515</name>
</gene>
<dbReference type="Proteomes" id="UP000319619">
    <property type="component" value="Unassembled WGS sequence"/>
</dbReference>
<dbReference type="InterPro" id="IPR011990">
    <property type="entry name" value="TPR-like_helical_dom_sf"/>
</dbReference>
<dbReference type="Pfam" id="PF00535">
    <property type="entry name" value="Glycos_transf_2"/>
    <property type="match status" value="1"/>
</dbReference>
<feature type="region of interest" description="Disordered" evidence="2">
    <location>
        <begin position="400"/>
        <end position="421"/>
    </location>
</feature>
<accession>A0A532V5A8</accession>
<dbReference type="PROSITE" id="PS50005">
    <property type="entry name" value="TPR"/>
    <property type="match status" value="1"/>
</dbReference>
<name>A0A532V5A8_UNCL8</name>
<dbReference type="InterPro" id="IPR029044">
    <property type="entry name" value="Nucleotide-diphossugar_trans"/>
</dbReference>
<sequence length="421" mass="47804">MDLKASVVIPVRNKLEFTRQCLESIAEAPPKLSYEIIVVDNASDDGTYEFLKEKQDRGELRLIHNDPPNPFAISCNQGAMAAKGEYIVFLNNDTKAYPDWLDEMVAAAEKYQNVGAVGAKLLYPDETIQHAGVAFHYFTSLKRYKPYHIFRDFPRGAPAVNKELEFQVVTGACLLTPKSIFHEMGGFDERFINEFEDVDYCLRLRDKGYKVIYTPKAELIHYEGQTPGRHDHLDKNGLLLQEKWGSRFRSDDLQYLEPEGFAIMEEGNGALSIYPGAELQQWWDEIQKFVKASLFREVIAEIEELAQIIPFDYEILELKGNCHLNLGEIKEARSAFANAQSMEPHSPGPKWGLAQVAAADGKMREAGMRVQRLIREFPQDERRDDWLSLVKAVDDSTVGRKGVDYSFKPNSLTPPGNEFPG</sequence>
<evidence type="ECO:0000256" key="1">
    <source>
        <dbReference type="PROSITE-ProRule" id="PRU00339"/>
    </source>
</evidence>
<dbReference type="InterPro" id="IPR001173">
    <property type="entry name" value="Glyco_trans_2-like"/>
</dbReference>
<dbReference type="CDD" id="cd04186">
    <property type="entry name" value="GT_2_like_c"/>
    <property type="match status" value="1"/>
</dbReference>
<comment type="caution">
    <text evidence="4">The sequence shown here is derived from an EMBL/GenBank/DDBJ whole genome shotgun (WGS) entry which is preliminary data.</text>
</comment>
<organism evidence="4 5">
    <name type="scientific">candidate division LCP-89 bacterium B3_LCP</name>
    <dbReference type="NCBI Taxonomy" id="2012998"/>
    <lineage>
        <taxon>Bacteria</taxon>
        <taxon>Pseudomonadati</taxon>
        <taxon>Bacteria division LCP-89</taxon>
    </lineage>
</organism>
<dbReference type="InterPro" id="IPR019734">
    <property type="entry name" value="TPR_rpt"/>
</dbReference>
<dbReference type="Gene3D" id="3.90.550.10">
    <property type="entry name" value="Spore Coat Polysaccharide Biosynthesis Protein SpsA, Chain A"/>
    <property type="match status" value="1"/>
</dbReference>
<feature type="domain" description="Glycosyltransferase 2-like" evidence="3">
    <location>
        <begin position="6"/>
        <end position="134"/>
    </location>
</feature>
<evidence type="ECO:0000313" key="4">
    <source>
        <dbReference type="EMBL" id="TKJ42386.1"/>
    </source>
</evidence>
<dbReference type="EMBL" id="NJBN01000001">
    <property type="protein sequence ID" value="TKJ42386.1"/>
    <property type="molecule type" value="Genomic_DNA"/>
</dbReference>
<dbReference type="PANTHER" id="PTHR43179:SF7">
    <property type="entry name" value="RHAMNOSYLTRANSFERASE WBBL"/>
    <property type="match status" value="1"/>
</dbReference>
<evidence type="ECO:0000259" key="3">
    <source>
        <dbReference type="Pfam" id="PF00535"/>
    </source>
</evidence>
<dbReference type="PANTHER" id="PTHR43179">
    <property type="entry name" value="RHAMNOSYLTRANSFERASE WBBL"/>
    <property type="match status" value="1"/>
</dbReference>
<proteinExistence type="predicted"/>
<dbReference type="SUPFAM" id="SSF53448">
    <property type="entry name" value="Nucleotide-diphospho-sugar transferases"/>
    <property type="match status" value="1"/>
</dbReference>